<dbReference type="AlphaFoldDB" id="A0A6B3BSH8"/>
<feature type="region of interest" description="Disordered" evidence="1">
    <location>
        <begin position="113"/>
        <end position="146"/>
    </location>
</feature>
<dbReference type="InterPro" id="IPR052892">
    <property type="entry name" value="NA-targeting_endonuclease"/>
</dbReference>
<dbReference type="RefSeq" id="WP_164315287.1">
    <property type="nucleotide sequence ID" value="NZ_JAAGLU010000012.1"/>
</dbReference>
<keyword evidence="3" id="KW-0255">Endonuclease</keyword>
<evidence type="ECO:0000259" key="2">
    <source>
        <dbReference type="SMART" id="SM00507"/>
    </source>
</evidence>
<dbReference type="InterPro" id="IPR003615">
    <property type="entry name" value="HNH_nuc"/>
</dbReference>
<evidence type="ECO:0000313" key="3">
    <source>
        <dbReference type="EMBL" id="NEC87293.1"/>
    </source>
</evidence>
<reference evidence="3" key="1">
    <citation type="submission" date="2020-01" db="EMBL/GenBank/DDBJ databases">
        <title>Insect and environment-associated Actinomycetes.</title>
        <authorList>
            <person name="Currrie C."/>
            <person name="Chevrette M."/>
            <person name="Carlson C."/>
            <person name="Stubbendieck R."/>
            <person name="Wendt-Pienkowski E."/>
        </authorList>
    </citation>
    <scope>NUCLEOTIDE SEQUENCE</scope>
    <source>
        <strain evidence="3">SID12501</strain>
    </source>
</reference>
<feature type="domain" description="HNH nuclease" evidence="2">
    <location>
        <begin position="15"/>
        <end position="69"/>
    </location>
</feature>
<proteinExistence type="predicted"/>
<evidence type="ECO:0000256" key="1">
    <source>
        <dbReference type="SAM" id="MobiDB-lite"/>
    </source>
</evidence>
<dbReference type="Pfam" id="PF01844">
    <property type="entry name" value="HNH"/>
    <property type="match status" value="1"/>
</dbReference>
<comment type="caution">
    <text evidence="3">The sequence shown here is derived from an EMBL/GenBank/DDBJ whole genome shotgun (WGS) entry which is preliminary data.</text>
</comment>
<sequence>MTTAARRIKSETRRLRRRQLAERHGLRCAYCRRPFATEGEATLDHIVPNSLWRTATVTALVLACLDCNHRKGDRFPLSLALLLLRQIDPTRPVIRPTDLPLLARLAHANHPIHAASWPPDSAARRSPRGLPESTPHDPIESERTAA</sequence>
<accession>A0A6B3BSH8</accession>
<name>A0A6B3BSH8_9ACTN</name>
<dbReference type="Gene3D" id="1.10.30.50">
    <property type="match status" value="1"/>
</dbReference>
<dbReference type="EMBL" id="JAAGLU010000012">
    <property type="protein sequence ID" value="NEC87293.1"/>
    <property type="molecule type" value="Genomic_DNA"/>
</dbReference>
<keyword evidence="3" id="KW-0540">Nuclease</keyword>
<gene>
    <name evidence="3" type="ORF">G3I71_16015</name>
</gene>
<dbReference type="SMART" id="SM00507">
    <property type="entry name" value="HNHc"/>
    <property type="match status" value="1"/>
</dbReference>
<organism evidence="3">
    <name type="scientific">Streptomyces sp. SID12501</name>
    <dbReference type="NCBI Taxonomy" id="2706042"/>
    <lineage>
        <taxon>Bacteria</taxon>
        <taxon>Bacillati</taxon>
        <taxon>Actinomycetota</taxon>
        <taxon>Actinomycetes</taxon>
        <taxon>Kitasatosporales</taxon>
        <taxon>Streptomycetaceae</taxon>
        <taxon>Streptomyces</taxon>
    </lineage>
</organism>
<keyword evidence="3" id="KW-0378">Hydrolase</keyword>
<feature type="compositionally biased region" description="Basic and acidic residues" evidence="1">
    <location>
        <begin position="134"/>
        <end position="146"/>
    </location>
</feature>
<protein>
    <submittedName>
        <fullName evidence="3">HNH endonuclease</fullName>
    </submittedName>
</protein>
<dbReference type="GO" id="GO:0004519">
    <property type="term" value="F:endonuclease activity"/>
    <property type="evidence" value="ECO:0007669"/>
    <property type="project" value="UniProtKB-KW"/>
</dbReference>
<dbReference type="PANTHER" id="PTHR33877:SF2">
    <property type="entry name" value="OS07G0170200 PROTEIN"/>
    <property type="match status" value="1"/>
</dbReference>
<dbReference type="CDD" id="cd00085">
    <property type="entry name" value="HNHc"/>
    <property type="match status" value="1"/>
</dbReference>
<dbReference type="PANTHER" id="PTHR33877">
    <property type="entry name" value="SLL1193 PROTEIN"/>
    <property type="match status" value="1"/>
</dbReference>
<dbReference type="InterPro" id="IPR002711">
    <property type="entry name" value="HNH"/>
</dbReference>